<feature type="region of interest" description="Disordered" evidence="1">
    <location>
        <begin position="156"/>
        <end position="196"/>
    </location>
</feature>
<dbReference type="PROSITE" id="PS50943">
    <property type="entry name" value="HTH_CROC1"/>
    <property type="match status" value="1"/>
</dbReference>
<comment type="caution">
    <text evidence="3">The sequence shown here is derived from an EMBL/GenBank/DDBJ whole genome shotgun (WGS) entry which is preliminary data.</text>
</comment>
<dbReference type="EMBL" id="BAAAVM010000008">
    <property type="protein sequence ID" value="GAA3123132.1"/>
    <property type="molecule type" value="Genomic_DNA"/>
</dbReference>
<dbReference type="Proteomes" id="UP001500893">
    <property type="component" value="Unassembled WGS sequence"/>
</dbReference>
<organism evidence="3 4">
    <name type="scientific">Streptomyces rameus</name>
    <dbReference type="NCBI Taxonomy" id="68261"/>
    <lineage>
        <taxon>Bacteria</taxon>
        <taxon>Bacillati</taxon>
        <taxon>Actinomycetota</taxon>
        <taxon>Actinomycetes</taxon>
        <taxon>Kitasatosporales</taxon>
        <taxon>Streptomycetaceae</taxon>
        <taxon>Streptomyces</taxon>
    </lineage>
</organism>
<evidence type="ECO:0000313" key="3">
    <source>
        <dbReference type="EMBL" id="GAA3123132.1"/>
    </source>
</evidence>
<reference evidence="4" key="1">
    <citation type="journal article" date="2019" name="Int. J. Syst. Evol. Microbiol.">
        <title>The Global Catalogue of Microorganisms (GCM) 10K type strain sequencing project: providing services to taxonomists for standard genome sequencing and annotation.</title>
        <authorList>
            <consortium name="The Broad Institute Genomics Platform"/>
            <consortium name="The Broad Institute Genome Sequencing Center for Infectious Disease"/>
            <person name="Wu L."/>
            <person name="Ma J."/>
        </authorList>
    </citation>
    <scope>NUCLEOTIDE SEQUENCE [LARGE SCALE GENOMIC DNA]</scope>
    <source>
        <strain evidence="4">JCM 11574</strain>
    </source>
</reference>
<gene>
    <name evidence="3" type="ORF">GCM10010521_07690</name>
</gene>
<dbReference type="InterPro" id="IPR001387">
    <property type="entry name" value="Cro/C1-type_HTH"/>
</dbReference>
<evidence type="ECO:0000259" key="2">
    <source>
        <dbReference type="PROSITE" id="PS50943"/>
    </source>
</evidence>
<sequence length="328" mass="34847">MGSASPLPMTLARLEALLEERGMNRSQVLDIGELAAKAALPEGTVAVLLGGGRIPADTVAARVSARIKILADAYLAHTGKPMSDLAGSISRQLGVSSFWARQVCSGDKVPSVELLHGLVGFFGVEGGEAFFTAPAAEALNRVLLPILTALQQTSGRPEIDGSVTWPAEREVAVPSPREADSENPPRPAQPPSAVPDLAGRLNRVFTVMHPRGRETYTSHEVAETITAHGVKITAAQVEELRHGTWTSPSPEQLDALASFFGVPVGYFVNDEVASQVSADLNLVETLKSQGIGPRQIALRAVADLDEEALAALVPVIQHLQRASKRQRM</sequence>
<evidence type="ECO:0000313" key="4">
    <source>
        <dbReference type="Proteomes" id="UP001500893"/>
    </source>
</evidence>
<evidence type="ECO:0000256" key="1">
    <source>
        <dbReference type="SAM" id="MobiDB-lite"/>
    </source>
</evidence>
<accession>A0ABP6MSQ1</accession>
<keyword evidence="4" id="KW-1185">Reference proteome</keyword>
<dbReference type="InterPro" id="IPR010982">
    <property type="entry name" value="Lambda_DNA-bd_dom_sf"/>
</dbReference>
<dbReference type="Gene3D" id="1.10.260.40">
    <property type="entry name" value="lambda repressor-like DNA-binding domains"/>
    <property type="match status" value="1"/>
</dbReference>
<feature type="compositionally biased region" description="Pro residues" evidence="1">
    <location>
        <begin position="184"/>
        <end position="193"/>
    </location>
</feature>
<protein>
    <recommendedName>
        <fullName evidence="2">HTH cro/C1-type domain-containing protein</fullName>
    </recommendedName>
</protein>
<name>A0ABP6MSQ1_9ACTN</name>
<feature type="domain" description="HTH cro/C1-type" evidence="2">
    <location>
        <begin position="246"/>
        <end position="267"/>
    </location>
</feature>
<proteinExistence type="predicted"/>